<dbReference type="InterPro" id="IPR008914">
    <property type="entry name" value="PEBP"/>
</dbReference>
<dbReference type="Gene3D" id="3.90.280.10">
    <property type="entry name" value="PEBP-like"/>
    <property type="match status" value="1"/>
</dbReference>
<dbReference type="PANTHER" id="PTHR11362">
    <property type="entry name" value="PHOSPHATIDYLETHANOLAMINE-BINDING PROTEIN"/>
    <property type="match status" value="1"/>
</dbReference>
<sequence length="261" mass="26880">MAFTALTILSTAASVALALTPQGFVPASQNSLVVSFGNEMALDGVKLQQSVTRSQPQIGTQSKLDGSTFAVFMIDLDIPTQSPPATDTLLHWAQTGLVQSAAPSNLGGTNAFLLTAPAAEQALVTYFGPNPPAREPLTHRYTQILVDTSAASATDLAKLKAAAATRRGFNVASVLQQAGLSDKVVAGNFFVVSNTQAQSSSPGELATNPRAGNSTTNPRPSGTGGVVRPTRTSLPIAMAHHDRASALMLGLGVVAAVCWAL</sequence>
<dbReference type="Proteomes" id="UP000070501">
    <property type="component" value="Unassembled WGS sequence"/>
</dbReference>
<accession>A0A136J6C3</accession>
<evidence type="ECO:0000256" key="2">
    <source>
        <dbReference type="SAM" id="SignalP"/>
    </source>
</evidence>
<dbReference type="CDD" id="cd00866">
    <property type="entry name" value="PEBP_euk"/>
    <property type="match status" value="1"/>
</dbReference>
<dbReference type="EMBL" id="KQ964248">
    <property type="protein sequence ID" value="KXJ92687.1"/>
    <property type="molecule type" value="Genomic_DNA"/>
</dbReference>
<feature type="chain" id="PRO_5007293496" evidence="2">
    <location>
        <begin position="19"/>
        <end position="261"/>
    </location>
</feature>
<dbReference type="GO" id="GO:0046578">
    <property type="term" value="P:regulation of Ras protein signal transduction"/>
    <property type="evidence" value="ECO:0007669"/>
    <property type="project" value="TreeGrafter"/>
</dbReference>
<dbReference type="STRING" id="196109.A0A136J6C3"/>
<dbReference type="InterPro" id="IPR035810">
    <property type="entry name" value="PEBP_euk"/>
</dbReference>
<dbReference type="SUPFAM" id="SSF49777">
    <property type="entry name" value="PEBP-like"/>
    <property type="match status" value="1"/>
</dbReference>
<reference evidence="4" key="1">
    <citation type="submission" date="2016-02" db="EMBL/GenBank/DDBJ databases">
        <title>Draft genome sequence of Microdochium bolleyi, a fungal endophyte of beachgrass.</title>
        <authorList>
            <consortium name="DOE Joint Genome Institute"/>
            <person name="David A.S."/>
            <person name="May G."/>
            <person name="Haridas S."/>
            <person name="Lim J."/>
            <person name="Wang M."/>
            <person name="Labutti K."/>
            <person name="Lipzen A."/>
            <person name="Barry K."/>
            <person name="Grigoriev I.V."/>
        </authorList>
    </citation>
    <scope>NUCLEOTIDE SEQUENCE [LARGE SCALE GENOMIC DNA]</scope>
    <source>
        <strain evidence="4">J235TASD1</strain>
    </source>
</reference>
<dbReference type="InterPro" id="IPR036610">
    <property type="entry name" value="PEBP-like_sf"/>
</dbReference>
<dbReference type="AlphaFoldDB" id="A0A136J6C3"/>
<dbReference type="GO" id="GO:0030162">
    <property type="term" value="P:regulation of proteolysis"/>
    <property type="evidence" value="ECO:0007669"/>
    <property type="project" value="TreeGrafter"/>
</dbReference>
<evidence type="ECO:0000256" key="1">
    <source>
        <dbReference type="SAM" id="MobiDB-lite"/>
    </source>
</evidence>
<feature type="region of interest" description="Disordered" evidence="1">
    <location>
        <begin position="198"/>
        <end position="229"/>
    </location>
</feature>
<keyword evidence="4" id="KW-1185">Reference proteome</keyword>
<proteinExistence type="predicted"/>
<dbReference type="InParanoid" id="A0A136J6C3"/>
<protein>
    <submittedName>
        <fullName evidence="3">Phosphatidylethanolamine-binding protein</fullName>
    </submittedName>
</protein>
<name>A0A136J6C3_9PEZI</name>
<keyword evidence="2" id="KW-0732">Signal</keyword>
<organism evidence="3 4">
    <name type="scientific">Microdochium bolleyi</name>
    <dbReference type="NCBI Taxonomy" id="196109"/>
    <lineage>
        <taxon>Eukaryota</taxon>
        <taxon>Fungi</taxon>
        <taxon>Dikarya</taxon>
        <taxon>Ascomycota</taxon>
        <taxon>Pezizomycotina</taxon>
        <taxon>Sordariomycetes</taxon>
        <taxon>Xylariomycetidae</taxon>
        <taxon>Xylariales</taxon>
        <taxon>Microdochiaceae</taxon>
        <taxon>Microdochium</taxon>
    </lineage>
</organism>
<feature type="signal peptide" evidence="2">
    <location>
        <begin position="1"/>
        <end position="18"/>
    </location>
</feature>
<dbReference type="GO" id="GO:0005543">
    <property type="term" value="F:phospholipid binding"/>
    <property type="evidence" value="ECO:0007669"/>
    <property type="project" value="TreeGrafter"/>
</dbReference>
<evidence type="ECO:0000313" key="4">
    <source>
        <dbReference type="Proteomes" id="UP000070501"/>
    </source>
</evidence>
<dbReference type="Pfam" id="PF01161">
    <property type="entry name" value="PBP"/>
    <property type="match status" value="1"/>
</dbReference>
<gene>
    <name evidence="3" type="ORF">Micbo1qcDRAFT_232408</name>
</gene>
<dbReference type="GO" id="GO:0030414">
    <property type="term" value="F:peptidase inhibitor activity"/>
    <property type="evidence" value="ECO:0007669"/>
    <property type="project" value="TreeGrafter"/>
</dbReference>
<dbReference type="PANTHER" id="PTHR11362:SF141">
    <property type="entry name" value="PHOSPHATIDYLETHANOLAMINE-BINDING PROTEIN"/>
    <property type="match status" value="1"/>
</dbReference>
<evidence type="ECO:0000313" key="3">
    <source>
        <dbReference type="EMBL" id="KXJ92687.1"/>
    </source>
</evidence>
<feature type="compositionally biased region" description="Polar residues" evidence="1">
    <location>
        <begin position="210"/>
        <end position="220"/>
    </location>
</feature>
<dbReference type="OrthoDB" id="2506647at2759"/>